<keyword evidence="2 12" id="KW-0004">4Fe-4S</keyword>
<keyword evidence="5 12" id="KW-0378">Hydrolase</keyword>
<proteinExistence type="inferred from homology"/>
<dbReference type="PANTHER" id="PTHR43286">
    <property type="entry name" value="ENDONUCLEASE III-LIKE PROTEIN 1"/>
    <property type="match status" value="1"/>
</dbReference>
<dbReference type="PANTHER" id="PTHR43286:SF1">
    <property type="entry name" value="ENDONUCLEASE III-LIKE PROTEIN 1"/>
    <property type="match status" value="1"/>
</dbReference>
<keyword evidence="14" id="KW-0540">Nuclease</keyword>
<dbReference type="FunFam" id="1.10.340.30:FF:000001">
    <property type="entry name" value="Endonuclease III"/>
    <property type="match status" value="1"/>
</dbReference>
<organism evidence="14">
    <name type="scientific">Fervidobacterium thailandense</name>
    <dbReference type="NCBI Taxonomy" id="1008305"/>
    <lineage>
        <taxon>Bacteria</taxon>
        <taxon>Thermotogati</taxon>
        <taxon>Thermotogota</taxon>
        <taxon>Thermotogae</taxon>
        <taxon>Thermotogales</taxon>
        <taxon>Fervidobacteriaceae</taxon>
        <taxon>Fervidobacterium</taxon>
    </lineage>
</organism>
<evidence type="ECO:0000256" key="10">
    <source>
        <dbReference type="ARBA" id="ARBA00023239"/>
    </source>
</evidence>
<evidence type="ECO:0000256" key="6">
    <source>
        <dbReference type="ARBA" id="ARBA00023004"/>
    </source>
</evidence>
<feature type="binding site" evidence="12">
    <location>
        <position position="184"/>
    </location>
    <ligand>
        <name>[4Fe-4S] cluster</name>
        <dbReference type="ChEBI" id="CHEBI:49883"/>
    </ligand>
</feature>
<dbReference type="HAMAP" id="MF_00942">
    <property type="entry name" value="Nth"/>
    <property type="match status" value="1"/>
</dbReference>
<sequence length="214" mass="24734">MDCRDYNHLAREIVKRYPREHVERDPFKVLISTILSQRSKDENTEIATQRLFSVYTNVREIARVDPEQLYELIKPAGLYREKAARIVEIAKILIKKYNGRVPNALEELLSLPGVGRKTANIVLHVSFGQPALAVDTHVHRISNRLGWVRTKHPEETEEELKKILAPELWGPINGSMVEFGKRICRPVKPKCEECFLRECCDFGKNQPTFSVQTR</sequence>
<evidence type="ECO:0000256" key="2">
    <source>
        <dbReference type="ARBA" id="ARBA00022485"/>
    </source>
</evidence>
<evidence type="ECO:0000313" key="14">
    <source>
        <dbReference type="EMBL" id="HGU40154.1"/>
    </source>
</evidence>
<comment type="caution">
    <text evidence="14">The sequence shown here is derived from an EMBL/GenBank/DDBJ whole genome shotgun (WGS) entry which is preliminary data.</text>
</comment>
<dbReference type="CDD" id="cd00056">
    <property type="entry name" value="ENDO3c"/>
    <property type="match status" value="1"/>
</dbReference>
<evidence type="ECO:0000259" key="13">
    <source>
        <dbReference type="SMART" id="SM00478"/>
    </source>
</evidence>
<dbReference type="InterPro" id="IPR005759">
    <property type="entry name" value="Nth"/>
</dbReference>
<dbReference type="InterPro" id="IPR004035">
    <property type="entry name" value="Endouclease-III_FeS-bd_BS"/>
</dbReference>
<dbReference type="FunFam" id="1.10.1670.10:FF:000001">
    <property type="entry name" value="Endonuclease III"/>
    <property type="match status" value="1"/>
</dbReference>
<feature type="binding site" evidence="12">
    <location>
        <position position="194"/>
    </location>
    <ligand>
        <name>[4Fe-4S] cluster</name>
        <dbReference type="ChEBI" id="CHEBI:49883"/>
    </ligand>
</feature>
<dbReference type="GO" id="GO:0046872">
    <property type="term" value="F:metal ion binding"/>
    <property type="evidence" value="ECO:0007669"/>
    <property type="project" value="UniProtKB-KW"/>
</dbReference>
<dbReference type="PIRSF" id="PIRSF001435">
    <property type="entry name" value="Nth"/>
    <property type="match status" value="1"/>
</dbReference>
<dbReference type="AlphaFoldDB" id="A0A7C4RVT8"/>
<dbReference type="SMART" id="SM00525">
    <property type="entry name" value="FES"/>
    <property type="match status" value="1"/>
</dbReference>
<dbReference type="InterPro" id="IPR000445">
    <property type="entry name" value="HhH_motif"/>
</dbReference>
<dbReference type="InterPro" id="IPR003265">
    <property type="entry name" value="HhH-GPD_domain"/>
</dbReference>
<feature type="binding site" evidence="12">
    <location>
        <position position="200"/>
    </location>
    <ligand>
        <name>[4Fe-4S] cluster</name>
        <dbReference type="ChEBI" id="CHEBI:49883"/>
    </ligand>
</feature>
<dbReference type="GO" id="GO:0006289">
    <property type="term" value="P:nucleotide-excision repair"/>
    <property type="evidence" value="ECO:0007669"/>
    <property type="project" value="TreeGrafter"/>
</dbReference>
<dbReference type="GO" id="GO:0006285">
    <property type="term" value="P:base-excision repair, AP site formation"/>
    <property type="evidence" value="ECO:0007669"/>
    <property type="project" value="TreeGrafter"/>
</dbReference>
<dbReference type="EMBL" id="DSZY01000014">
    <property type="protein sequence ID" value="HGU40154.1"/>
    <property type="molecule type" value="Genomic_DNA"/>
</dbReference>
<comment type="function">
    <text evidence="12">DNA repair enzyme that has both DNA N-glycosylase activity and AP-lyase activity. The DNA N-glycosylase activity releases various damaged pyrimidines from DNA by cleaving the N-glycosidic bond, leaving an AP (apurinic/apyrimidinic) site. The AP-lyase activity cleaves the phosphodiester bond 3' to the AP site by a beta-elimination, leaving a 3'-terminal unsaturated sugar and a product with a terminal 5'-phosphate.</text>
</comment>
<keyword evidence="3 12" id="KW-0479">Metal-binding</keyword>
<dbReference type="Gene3D" id="1.10.340.30">
    <property type="entry name" value="Hypothetical protein, domain 2"/>
    <property type="match status" value="1"/>
</dbReference>
<evidence type="ECO:0000256" key="11">
    <source>
        <dbReference type="ARBA" id="ARBA00023295"/>
    </source>
</evidence>
<dbReference type="InterPro" id="IPR011257">
    <property type="entry name" value="DNA_glycosylase"/>
</dbReference>
<evidence type="ECO:0000256" key="5">
    <source>
        <dbReference type="ARBA" id="ARBA00022801"/>
    </source>
</evidence>
<keyword evidence="9 12" id="KW-0234">DNA repair</keyword>
<dbReference type="SUPFAM" id="SSF48150">
    <property type="entry name" value="DNA-glycosylase"/>
    <property type="match status" value="1"/>
</dbReference>
<dbReference type="GO" id="GO:0000703">
    <property type="term" value="F:oxidized pyrimidine nucleobase lesion DNA N-glycosylase activity"/>
    <property type="evidence" value="ECO:0007669"/>
    <property type="project" value="TreeGrafter"/>
</dbReference>
<protein>
    <recommendedName>
        <fullName evidence="12">Endonuclease III</fullName>
        <ecNumber evidence="12">4.2.99.18</ecNumber>
    </recommendedName>
    <alternativeName>
        <fullName evidence="12">DNA-(apurinic or apyrimidinic site) lyase</fullName>
    </alternativeName>
</protein>
<evidence type="ECO:0000256" key="3">
    <source>
        <dbReference type="ARBA" id="ARBA00022723"/>
    </source>
</evidence>
<evidence type="ECO:0000256" key="9">
    <source>
        <dbReference type="ARBA" id="ARBA00023204"/>
    </source>
</evidence>
<dbReference type="GO" id="GO:0140078">
    <property type="term" value="F:class I DNA-(apurinic or apyrimidinic site) endonuclease activity"/>
    <property type="evidence" value="ECO:0007669"/>
    <property type="project" value="UniProtKB-EC"/>
</dbReference>
<keyword evidence="10 12" id="KW-0456">Lyase</keyword>
<dbReference type="Pfam" id="PF00633">
    <property type="entry name" value="HHH"/>
    <property type="match status" value="1"/>
</dbReference>
<keyword evidence="14" id="KW-0255">Endonuclease</keyword>
<evidence type="ECO:0000256" key="8">
    <source>
        <dbReference type="ARBA" id="ARBA00023125"/>
    </source>
</evidence>
<keyword evidence="8 12" id="KW-0238">DNA-binding</keyword>
<dbReference type="NCBIfam" id="TIGR01083">
    <property type="entry name" value="nth"/>
    <property type="match status" value="1"/>
</dbReference>
<accession>A0A7C4RVT8</accession>
<dbReference type="SMART" id="SM00478">
    <property type="entry name" value="ENDO3c"/>
    <property type="match status" value="1"/>
</dbReference>
<dbReference type="PROSITE" id="PS00764">
    <property type="entry name" value="ENDONUCLEASE_III_1"/>
    <property type="match status" value="1"/>
</dbReference>
<keyword evidence="6 12" id="KW-0408">Iron</keyword>
<feature type="domain" description="HhH-GPD" evidence="13">
    <location>
        <begin position="35"/>
        <end position="182"/>
    </location>
</feature>
<dbReference type="InterPro" id="IPR023170">
    <property type="entry name" value="HhH_base_excis_C"/>
</dbReference>
<evidence type="ECO:0000256" key="7">
    <source>
        <dbReference type="ARBA" id="ARBA00023014"/>
    </source>
</evidence>
<dbReference type="InterPro" id="IPR004036">
    <property type="entry name" value="Endonuclease-III-like_CS2"/>
</dbReference>
<feature type="binding site" evidence="12">
    <location>
        <position position="191"/>
    </location>
    <ligand>
        <name>[4Fe-4S] cluster</name>
        <dbReference type="ChEBI" id="CHEBI:49883"/>
    </ligand>
</feature>
<dbReference type="PROSITE" id="PS01155">
    <property type="entry name" value="ENDONUCLEASE_III_2"/>
    <property type="match status" value="1"/>
</dbReference>
<dbReference type="GO" id="GO:0051539">
    <property type="term" value="F:4 iron, 4 sulfur cluster binding"/>
    <property type="evidence" value="ECO:0007669"/>
    <property type="project" value="UniProtKB-UniRule"/>
</dbReference>
<name>A0A7C4RVT8_9BACT</name>
<keyword evidence="11 12" id="KW-0326">Glycosidase</keyword>
<evidence type="ECO:0000256" key="12">
    <source>
        <dbReference type="HAMAP-Rule" id="MF_00942"/>
    </source>
</evidence>
<comment type="catalytic activity">
    <reaction evidence="12">
        <text>2'-deoxyribonucleotide-(2'-deoxyribose 5'-phosphate)-2'-deoxyribonucleotide-DNA = a 3'-end 2'-deoxyribonucleotide-(2,3-dehydro-2,3-deoxyribose 5'-phosphate)-DNA + a 5'-end 5'-phospho-2'-deoxyribonucleoside-DNA + H(+)</text>
        <dbReference type="Rhea" id="RHEA:66592"/>
        <dbReference type="Rhea" id="RHEA-COMP:13180"/>
        <dbReference type="Rhea" id="RHEA-COMP:16897"/>
        <dbReference type="Rhea" id="RHEA-COMP:17067"/>
        <dbReference type="ChEBI" id="CHEBI:15378"/>
        <dbReference type="ChEBI" id="CHEBI:136412"/>
        <dbReference type="ChEBI" id="CHEBI:157695"/>
        <dbReference type="ChEBI" id="CHEBI:167181"/>
        <dbReference type="EC" id="4.2.99.18"/>
    </reaction>
</comment>
<keyword evidence="4 12" id="KW-0227">DNA damage</keyword>
<evidence type="ECO:0000256" key="1">
    <source>
        <dbReference type="ARBA" id="ARBA00008343"/>
    </source>
</evidence>
<gene>
    <name evidence="12 14" type="primary">nth</name>
    <name evidence="14" type="ORF">ENT77_03040</name>
</gene>
<dbReference type="Gene3D" id="1.10.1670.10">
    <property type="entry name" value="Helix-hairpin-Helix base-excision DNA repair enzymes (C-terminal)"/>
    <property type="match status" value="1"/>
</dbReference>
<keyword evidence="7 12" id="KW-0411">Iron-sulfur</keyword>
<dbReference type="GO" id="GO:0003677">
    <property type="term" value="F:DNA binding"/>
    <property type="evidence" value="ECO:0007669"/>
    <property type="project" value="UniProtKB-UniRule"/>
</dbReference>
<evidence type="ECO:0000256" key="4">
    <source>
        <dbReference type="ARBA" id="ARBA00022763"/>
    </source>
</evidence>
<comment type="cofactor">
    <cofactor evidence="12">
        <name>[4Fe-4S] cluster</name>
        <dbReference type="ChEBI" id="CHEBI:49883"/>
    </cofactor>
    <text evidence="12">Binds 1 [4Fe-4S] cluster.</text>
</comment>
<dbReference type="InterPro" id="IPR003651">
    <property type="entry name" value="Endonuclease3_FeS-loop_motif"/>
</dbReference>
<reference evidence="14" key="1">
    <citation type="journal article" date="2020" name="mSystems">
        <title>Genome- and Community-Level Interaction Insights into Carbon Utilization and Element Cycling Functions of Hydrothermarchaeota in Hydrothermal Sediment.</title>
        <authorList>
            <person name="Zhou Z."/>
            <person name="Liu Y."/>
            <person name="Xu W."/>
            <person name="Pan J."/>
            <person name="Luo Z.H."/>
            <person name="Li M."/>
        </authorList>
    </citation>
    <scope>NUCLEOTIDE SEQUENCE [LARGE SCALE GENOMIC DNA]</scope>
    <source>
        <strain evidence="14">SpSt-609</strain>
    </source>
</reference>
<dbReference type="EC" id="4.2.99.18" evidence="12"/>
<dbReference type="Pfam" id="PF00730">
    <property type="entry name" value="HhH-GPD"/>
    <property type="match status" value="1"/>
</dbReference>
<comment type="similarity">
    <text evidence="1 12">Belongs to the Nth/MutY family.</text>
</comment>